<dbReference type="GO" id="GO:0004674">
    <property type="term" value="F:protein serine/threonine kinase activity"/>
    <property type="evidence" value="ECO:0007669"/>
    <property type="project" value="UniProtKB-KW"/>
</dbReference>
<sequence length="283" mass="31720">MVGEASSMALIIEWEPVKILGEGSYGTVFLAMLTAPEETKGTMIAVKTSKPHGLDSLQKEGTILDSFFGCKEILQCIWALSTIDNGRTVYNLLMEFAPCGSLGDFIRNKQLPETQVRVYARMLLNGLSLIHQSGVVHCDLKPDNILLFPPYDHGVDYQLKIADFGLSRTKDEDFDPDFWKIKFRGSPFYMSPESVMGQIETPLDIWSLGCTVIEIITGLPAWHHIPTRSHLMFKLAFLKEIPPIPSGLTPLCEDFLTKCLITDPNQRWTANMLLNHPFISATN</sequence>
<dbReference type="CDD" id="cd06606">
    <property type="entry name" value="STKc_MAPKKK"/>
    <property type="match status" value="1"/>
</dbReference>
<feature type="binding site" evidence="5">
    <location>
        <position position="47"/>
    </location>
    <ligand>
        <name>ATP</name>
        <dbReference type="ChEBI" id="CHEBI:30616"/>
    </ligand>
</feature>
<keyword evidence="4 5" id="KW-0067">ATP-binding</keyword>
<evidence type="ECO:0000259" key="7">
    <source>
        <dbReference type="PROSITE" id="PS50011"/>
    </source>
</evidence>
<organism evidence="8 9">
    <name type="scientific">Psophocarpus tetragonolobus</name>
    <name type="common">Winged bean</name>
    <name type="synonym">Dolichos tetragonolobus</name>
    <dbReference type="NCBI Taxonomy" id="3891"/>
    <lineage>
        <taxon>Eukaryota</taxon>
        <taxon>Viridiplantae</taxon>
        <taxon>Streptophyta</taxon>
        <taxon>Embryophyta</taxon>
        <taxon>Tracheophyta</taxon>
        <taxon>Spermatophyta</taxon>
        <taxon>Magnoliopsida</taxon>
        <taxon>eudicotyledons</taxon>
        <taxon>Gunneridae</taxon>
        <taxon>Pentapetalae</taxon>
        <taxon>rosids</taxon>
        <taxon>fabids</taxon>
        <taxon>Fabales</taxon>
        <taxon>Fabaceae</taxon>
        <taxon>Papilionoideae</taxon>
        <taxon>50 kb inversion clade</taxon>
        <taxon>NPAAA clade</taxon>
        <taxon>indigoferoid/millettioid clade</taxon>
        <taxon>Phaseoleae</taxon>
        <taxon>Psophocarpus</taxon>
    </lineage>
</organism>
<dbReference type="GO" id="GO:0005524">
    <property type="term" value="F:ATP binding"/>
    <property type="evidence" value="ECO:0007669"/>
    <property type="project" value="UniProtKB-UniRule"/>
</dbReference>
<dbReference type="SUPFAM" id="SSF56112">
    <property type="entry name" value="Protein kinase-like (PK-like)"/>
    <property type="match status" value="1"/>
</dbReference>
<dbReference type="Gene3D" id="1.10.510.10">
    <property type="entry name" value="Transferase(Phosphotransferase) domain 1"/>
    <property type="match status" value="1"/>
</dbReference>
<feature type="domain" description="Protein kinase" evidence="7">
    <location>
        <begin position="14"/>
        <end position="279"/>
    </location>
</feature>
<dbReference type="Pfam" id="PF00069">
    <property type="entry name" value="Pkinase"/>
    <property type="match status" value="1"/>
</dbReference>
<keyword evidence="6" id="KW-0723">Serine/threonine-protein kinase</keyword>
<dbReference type="EMBL" id="JAYMYS010000004">
    <property type="protein sequence ID" value="KAK7394644.1"/>
    <property type="molecule type" value="Genomic_DNA"/>
</dbReference>
<dbReference type="InterPro" id="IPR052751">
    <property type="entry name" value="Plant_MAPKKK"/>
</dbReference>
<comment type="similarity">
    <text evidence="6">Belongs to the protein kinase superfamily.</text>
</comment>
<keyword evidence="9" id="KW-1185">Reference proteome</keyword>
<evidence type="ECO:0000256" key="4">
    <source>
        <dbReference type="ARBA" id="ARBA00022840"/>
    </source>
</evidence>
<dbReference type="InterPro" id="IPR017441">
    <property type="entry name" value="Protein_kinase_ATP_BS"/>
</dbReference>
<comment type="caution">
    <text evidence="8">The sequence shown here is derived from an EMBL/GenBank/DDBJ whole genome shotgun (WGS) entry which is preliminary data.</text>
</comment>
<dbReference type="AlphaFoldDB" id="A0AAN9SDN3"/>
<evidence type="ECO:0000313" key="9">
    <source>
        <dbReference type="Proteomes" id="UP001386955"/>
    </source>
</evidence>
<dbReference type="PROSITE" id="PS00107">
    <property type="entry name" value="PROTEIN_KINASE_ATP"/>
    <property type="match status" value="1"/>
</dbReference>
<dbReference type="Proteomes" id="UP001386955">
    <property type="component" value="Unassembled WGS sequence"/>
</dbReference>
<accession>A0AAN9SDN3</accession>
<dbReference type="PROSITE" id="PS50011">
    <property type="entry name" value="PROTEIN_KINASE_DOM"/>
    <property type="match status" value="1"/>
</dbReference>
<reference evidence="8 9" key="1">
    <citation type="submission" date="2024-01" db="EMBL/GenBank/DDBJ databases">
        <title>The genomes of 5 underutilized Papilionoideae crops provide insights into root nodulation and disease resistanc.</title>
        <authorList>
            <person name="Jiang F."/>
        </authorList>
    </citation>
    <scope>NUCLEOTIDE SEQUENCE [LARGE SCALE GENOMIC DNA]</scope>
    <source>
        <strain evidence="8">DUOXIRENSHENG_FW03</strain>
        <tissue evidence="8">Leaves</tissue>
    </source>
</reference>
<proteinExistence type="inferred from homology"/>
<dbReference type="GO" id="GO:0007165">
    <property type="term" value="P:signal transduction"/>
    <property type="evidence" value="ECO:0007669"/>
    <property type="project" value="TreeGrafter"/>
</dbReference>
<dbReference type="InterPro" id="IPR008271">
    <property type="entry name" value="Ser/Thr_kinase_AS"/>
</dbReference>
<evidence type="ECO:0000256" key="5">
    <source>
        <dbReference type="PROSITE-ProRule" id="PRU10141"/>
    </source>
</evidence>
<keyword evidence="3" id="KW-0418">Kinase</keyword>
<keyword evidence="2 5" id="KW-0547">Nucleotide-binding</keyword>
<dbReference type="PROSITE" id="PS00108">
    <property type="entry name" value="PROTEIN_KINASE_ST"/>
    <property type="match status" value="1"/>
</dbReference>
<dbReference type="PANTHER" id="PTHR48011:SF51">
    <property type="entry name" value="PROTEIN KINASE SUPERFAMILY PROTEIN"/>
    <property type="match status" value="1"/>
</dbReference>
<evidence type="ECO:0000256" key="3">
    <source>
        <dbReference type="ARBA" id="ARBA00022777"/>
    </source>
</evidence>
<protein>
    <recommendedName>
        <fullName evidence="7">Protein kinase domain-containing protein</fullName>
    </recommendedName>
</protein>
<evidence type="ECO:0000256" key="2">
    <source>
        <dbReference type="ARBA" id="ARBA00022741"/>
    </source>
</evidence>
<evidence type="ECO:0000256" key="1">
    <source>
        <dbReference type="ARBA" id="ARBA00022679"/>
    </source>
</evidence>
<evidence type="ECO:0000256" key="6">
    <source>
        <dbReference type="RuleBase" id="RU000304"/>
    </source>
</evidence>
<name>A0AAN9SDN3_PSOTE</name>
<keyword evidence="1" id="KW-0808">Transferase</keyword>
<evidence type="ECO:0000313" key="8">
    <source>
        <dbReference type="EMBL" id="KAK7394644.1"/>
    </source>
</evidence>
<gene>
    <name evidence="8" type="ORF">VNO78_15177</name>
</gene>
<dbReference type="PANTHER" id="PTHR48011">
    <property type="entry name" value="CCR4-NOT TRANSCRIPTIONAL COMPLEX SUBUNIT CAF120-RELATED"/>
    <property type="match status" value="1"/>
</dbReference>
<dbReference type="InterPro" id="IPR000719">
    <property type="entry name" value="Prot_kinase_dom"/>
</dbReference>
<dbReference type="InterPro" id="IPR011009">
    <property type="entry name" value="Kinase-like_dom_sf"/>
</dbReference>
<dbReference type="SMART" id="SM00220">
    <property type="entry name" value="S_TKc"/>
    <property type="match status" value="1"/>
</dbReference>